<dbReference type="InterPro" id="IPR027417">
    <property type="entry name" value="P-loop_NTPase"/>
</dbReference>
<evidence type="ECO:0000313" key="2">
    <source>
        <dbReference type="EMBL" id="MCY0966163.1"/>
    </source>
</evidence>
<dbReference type="AlphaFoldDB" id="A0A9X3EP00"/>
<accession>A0A9X3EP00</accession>
<proteinExistence type="predicted"/>
<keyword evidence="3" id="KW-1185">Reference proteome</keyword>
<dbReference type="SUPFAM" id="SSF52540">
    <property type="entry name" value="P-loop containing nucleoside triphosphate hydrolases"/>
    <property type="match status" value="1"/>
</dbReference>
<dbReference type="Pfam" id="PF13401">
    <property type="entry name" value="AAA_22"/>
    <property type="match status" value="1"/>
</dbReference>
<dbReference type="RefSeq" id="WP_283174374.1">
    <property type="nucleotide sequence ID" value="NZ_JAPNOA010000039.1"/>
</dbReference>
<evidence type="ECO:0000259" key="1">
    <source>
        <dbReference type="Pfam" id="PF13401"/>
    </source>
</evidence>
<dbReference type="PANTHER" id="PTHR35894:SF5">
    <property type="entry name" value="MU-LIKE PROPHAGE FLUMU DNA TRANSPOSITION PROTEIN B"/>
    <property type="match status" value="1"/>
</dbReference>
<dbReference type="GO" id="GO:0016887">
    <property type="term" value="F:ATP hydrolysis activity"/>
    <property type="evidence" value="ECO:0007669"/>
    <property type="project" value="InterPro"/>
</dbReference>
<keyword evidence="2" id="KW-0547">Nucleotide-binding</keyword>
<comment type="caution">
    <text evidence="2">The sequence shown here is derived from an EMBL/GenBank/DDBJ whole genome shotgun (WGS) entry which is preliminary data.</text>
</comment>
<dbReference type="InterPro" id="IPR049945">
    <property type="entry name" value="AAA_22"/>
</dbReference>
<dbReference type="InterPro" id="IPR052026">
    <property type="entry name" value="ExeA_AAA_ATPase_DNA-bind"/>
</dbReference>
<gene>
    <name evidence="2" type="ORF">OUO13_13295</name>
</gene>
<name>A0A9X3EP00_9GAMM</name>
<dbReference type="EMBL" id="JAPNOA010000039">
    <property type="protein sequence ID" value="MCY0966163.1"/>
    <property type="molecule type" value="Genomic_DNA"/>
</dbReference>
<dbReference type="Gene3D" id="3.40.50.300">
    <property type="entry name" value="P-loop containing nucleotide triphosphate hydrolases"/>
    <property type="match status" value="1"/>
</dbReference>
<dbReference type="Proteomes" id="UP001150830">
    <property type="component" value="Unassembled WGS sequence"/>
</dbReference>
<dbReference type="PANTHER" id="PTHR35894">
    <property type="entry name" value="GENERAL SECRETION PATHWAY PROTEIN A-RELATED"/>
    <property type="match status" value="1"/>
</dbReference>
<protein>
    <submittedName>
        <fullName evidence="2">ATP-binding protein</fullName>
    </submittedName>
</protein>
<keyword evidence="2" id="KW-0067">ATP-binding</keyword>
<reference evidence="2" key="1">
    <citation type="submission" date="2022-11" db="EMBL/GenBank/DDBJ databases">
        <title>Parathalassolutuus dongxingensis gen. nov., sp. nov., a novel member of family Oceanospirillaceae isolated from a coastal shrimp pond in Guangxi, China.</title>
        <authorList>
            <person name="Chen H."/>
        </authorList>
    </citation>
    <scope>NUCLEOTIDE SEQUENCE</scope>
    <source>
        <strain evidence="2">G-43</strain>
    </source>
</reference>
<sequence>MTNIAGINNVALTNQAMMHLQDRSPSLPGLGVLHGPSGYGKSFAASYAANAHRAFYIQCKSTWTRKKFLEAILKEMGIMPAKNLADMNEQACEELMQSGRPLIIDEADWLADSKSHVMLAMDLYEGSQASILLIGEERLPAKLAHYEKIHNRILTWVAAEPCQMRDVLQLADIYARGIDITEDLLLKVLDDTHGVTRRICVNLENIRNWAADNGVERVTLENYRHAIFTGKAPRGRS</sequence>
<dbReference type="GO" id="GO:0005524">
    <property type="term" value="F:ATP binding"/>
    <property type="evidence" value="ECO:0007669"/>
    <property type="project" value="UniProtKB-KW"/>
</dbReference>
<feature type="domain" description="ORC1/DEAH AAA+ ATPase" evidence="1">
    <location>
        <begin position="28"/>
        <end position="141"/>
    </location>
</feature>
<evidence type="ECO:0000313" key="3">
    <source>
        <dbReference type="Proteomes" id="UP001150830"/>
    </source>
</evidence>
<organism evidence="2 3">
    <name type="scientific">Parathalassolituus penaei</name>
    <dbReference type="NCBI Taxonomy" id="2997323"/>
    <lineage>
        <taxon>Bacteria</taxon>
        <taxon>Pseudomonadati</taxon>
        <taxon>Pseudomonadota</taxon>
        <taxon>Gammaproteobacteria</taxon>
        <taxon>Oceanospirillales</taxon>
        <taxon>Oceanospirillaceae</taxon>
        <taxon>Parathalassolituus</taxon>
    </lineage>
</organism>